<dbReference type="AlphaFoldDB" id="A0A061RK39"/>
<dbReference type="PANTHER" id="PTHR36397">
    <property type="entry name" value="OSJNBA0081L15.1 PROTEIN"/>
    <property type="match status" value="1"/>
</dbReference>
<protein>
    <submittedName>
        <fullName evidence="1">Uncharacterized protein</fullName>
    </submittedName>
</protein>
<sequence length="139" mass="15696">MRAISSAQSVGARAYHMRLVHTQEARTTSNVTVFASGGNNGKRRQRQRKARTPGFFEVKVITPPPRSLGIHSLEPNTGCGDEVEVDGDTFVVSSVVLQYKLQRGKYVRDHNRLEVQPTSRYFVNRFLQDVFENSSVRKS</sequence>
<accession>A0A061RK39</accession>
<reference evidence="1" key="1">
    <citation type="submission" date="2014-05" db="EMBL/GenBank/DDBJ databases">
        <title>The transcriptome of the halophilic microalga Tetraselmis sp. GSL018 isolated from the Great Salt Lake, Utah.</title>
        <authorList>
            <person name="Jinkerson R.E."/>
            <person name="D'Adamo S."/>
            <person name="Posewitz M.C."/>
        </authorList>
    </citation>
    <scope>NUCLEOTIDE SEQUENCE</scope>
    <source>
        <strain evidence="1">GSL018</strain>
    </source>
</reference>
<gene>
    <name evidence="1" type="ORF">TSPGSL018_31516</name>
</gene>
<dbReference type="EMBL" id="GBEZ01013640">
    <property type="protein sequence ID" value="JAC72363.1"/>
    <property type="molecule type" value="Transcribed_RNA"/>
</dbReference>
<dbReference type="PANTHER" id="PTHR36397:SF1">
    <property type="entry name" value="OS04G0482900 PROTEIN"/>
    <property type="match status" value="1"/>
</dbReference>
<name>A0A061RK39_9CHLO</name>
<proteinExistence type="predicted"/>
<organism evidence="1">
    <name type="scientific">Tetraselmis sp. GSL018</name>
    <dbReference type="NCBI Taxonomy" id="582737"/>
    <lineage>
        <taxon>Eukaryota</taxon>
        <taxon>Viridiplantae</taxon>
        <taxon>Chlorophyta</taxon>
        <taxon>core chlorophytes</taxon>
        <taxon>Chlorodendrophyceae</taxon>
        <taxon>Chlorodendrales</taxon>
        <taxon>Chlorodendraceae</taxon>
        <taxon>Tetraselmis</taxon>
    </lineage>
</organism>
<evidence type="ECO:0000313" key="1">
    <source>
        <dbReference type="EMBL" id="JAC72363.1"/>
    </source>
</evidence>